<keyword evidence="9 15" id="KW-1015">Disulfide bond</keyword>
<dbReference type="InterPro" id="IPR008063">
    <property type="entry name" value="Fas_rcpt"/>
</dbReference>
<evidence type="ECO:0000256" key="5">
    <source>
        <dbReference type="ARBA" id="ARBA00022737"/>
    </source>
</evidence>
<evidence type="ECO:0000256" key="13">
    <source>
        <dbReference type="ARBA" id="ARBA00032719"/>
    </source>
</evidence>
<dbReference type="GO" id="GO:0009897">
    <property type="term" value="C:external side of plasma membrane"/>
    <property type="evidence" value="ECO:0007669"/>
    <property type="project" value="TreeGrafter"/>
</dbReference>
<evidence type="ECO:0000256" key="10">
    <source>
        <dbReference type="ARBA" id="ARBA00023170"/>
    </source>
</evidence>
<feature type="disulfide bond" evidence="15">
    <location>
        <begin position="62"/>
        <end position="77"/>
    </location>
</feature>
<evidence type="ECO:0000256" key="3">
    <source>
        <dbReference type="ARBA" id="ARBA00022692"/>
    </source>
</evidence>
<comment type="function">
    <text evidence="14">Receptor for TNFSF5/CD40LG. Transduces TRAF6- and MAP3K8-mediated signals that activate ERK in macrophages and B cells, leading to induction of immunoglobulin secretion.</text>
</comment>
<evidence type="ECO:0000256" key="16">
    <source>
        <dbReference type="SAM" id="Phobius"/>
    </source>
</evidence>
<reference evidence="19" key="1">
    <citation type="submission" date="2023-08" db="EMBL/GenBank/DDBJ databases">
        <authorList>
            <person name="Alioto T."/>
            <person name="Alioto T."/>
            <person name="Gomez Garrido J."/>
        </authorList>
    </citation>
    <scope>NUCLEOTIDE SEQUENCE</scope>
</reference>
<evidence type="ECO:0000256" key="4">
    <source>
        <dbReference type="ARBA" id="ARBA00022729"/>
    </source>
</evidence>
<sequence>MREKLASAAAVLMLLLVSLCGQTLSCDPNAYLANGVCCLKCPPGHRVLSDCDLVTRRRCVPCLNGAFMDQLNGFSRCNLCKSCDPASGLRVKSFCTRVSNTFCEPLKTFVCTKAVGDDCVTAERRGPCRPGQYIKQKATGFDCSPCPAGTFSDGSFSACRLHTRCIRLNLPLLRRGTNSSDAFCGDPPQKRRDWTHALIWGVVSIVVALISAVSGYLIYRNRGFGSYGESAAGKILHKDKTDVFSDETGVAE</sequence>
<dbReference type="GO" id="GO:2000406">
    <property type="term" value="P:positive regulation of T cell migration"/>
    <property type="evidence" value="ECO:0007669"/>
    <property type="project" value="TreeGrafter"/>
</dbReference>
<evidence type="ECO:0000256" key="12">
    <source>
        <dbReference type="ARBA" id="ARBA00031089"/>
    </source>
</evidence>
<comment type="subcellular location">
    <subcellularLocation>
        <location evidence="1">Membrane</location>
        <topology evidence="1">Single-pass type I membrane protein</topology>
    </subcellularLocation>
</comment>
<evidence type="ECO:0000259" key="18">
    <source>
        <dbReference type="PROSITE" id="PS50050"/>
    </source>
</evidence>
<dbReference type="PANTHER" id="PTHR46838:SF1">
    <property type="entry name" value="TUMOR NECROSIS FACTOR RECEPTOR SUPERFAMILY MEMBER 14"/>
    <property type="match status" value="1"/>
</dbReference>
<dbReference type="EMBL" id="OY660867">
    <property type="protein sequence ID" value="CAJ1055146.1"/>
    <property type="molecule type" value="Genomic_DNA"/>
</dbReference>
<dbReference type="SUPFAM" id="SSF57586">
    <property type="entry name" value="TNF receptor-like"/>
    <property type="match status" value="2"/>
</dbReference>
<dbReference type="PROSITE" id="PS50050">
    <property type="entry name" value="TNFR_NGFR_2"/>
    <property type="match status" value="1"/>
</dbReference>
<feature type="repeat" description="TNFR-Cys" evidence="15">
    <location>
        <begin position="61"/>
        <end position="103"/>
    </location>
</feature>
<feature type="signal peptide" evidence="17">
    <location>
        <begin position="1"/>
        <end position="25"/>
    </location>
</feature>
<evidence type="ECO:0000256" key="6">
    <source>
        <dbReference type="ARBA" id="ARBA00022859"/>
    </source>
</evidence>
<dbReference type="GO" id="GO:0050829">
    <property type="term" value="P:defense response to Gram-negative bacterium"/>
    <property type="evidence" value="ECO:0007669"/>
    <property type="project" value="TreeGrafter"/>
</dbReference>
<evidence type="ECO:0000256" key="14">
    <source>
        <dbReference type="ARBA" id="ARBA00045871"/>
    </source>
</evidence>
<dbReference type="GO" id="GO:0023035">
    <property type="term" value="P:CD40 signaling pathway"/>
    <property type="evidence" value="ECO:0007669"/>
    <property type="project" value="UniProtKB-ARBA"/>
</dbReference>
<dbReference type="SMART" id="SM00208">
    <property type="entry name" value="TNFR"/>
    <property type="match status" value="3"/>
</dbReference>
<keyword evidence="10 19" id="KW-0675">Receptor</keyword>
<dbReference type="FunFam" id="2.10.50.10:FF:000041">
    <property type="entry name" value="Tumor necrosis factor receptor superfamily member 5"/>
    <property type="match status" value="1"/>
</dbReference>
<dbReference type="PANTHER" id="PTHR46838">
    <property type="entry name" value="TUMOR NECROSIS FACTOR RECEPTOR SUPERFAMILY MEMBER 14"/>
    <property type="match status" value="1"/>
</dbReference>
<dbReference type="GO" id="GO:0006915">
    <property type="term" value="P:apoptotic process"/>
    <property type="evidence" value="ECO:0007669"/>
    <property type="project" value="InterPro"/>
</dbReference>
<keyword evidence="3 16" id="KW-0812">Transmembrane</keyword>
<evidence type="ECO:0000256" key="11">
    <source>
        <dbReference type="ARBA" id="ARBA00023180"/>
    </source>
</evidence>
<keyword evidence="8 16" id="KW-0472">Membrane</keyword>
<feature type="transmembrane region" description="Helical" evidence="16">
    <location>
        <begin position="197"/>
        <end position="219"/>
    </location>
</feature>
<evidence type="ECO:0000256" key="2">
    <source>
        <dbReference type="ARBA" id="ARBA00015766"/>
    </source>
</evidence>
<dbReference type="GO" id="GO:0046642">
    <property type="term" value="P:negative regulation of alpha-beta T cell proliferation"/>
    <property type="evidence" value="ECO:0007669"/>
    <property type="project" value="TreeGrafter"/>
</dbReference>
<keyword evidence="7 16" id="KW-1133">Transmembrane helix</keyword>
<name>A0AAV1F1N0_XYRNO</name>
<evidence type="ECO:0000256" key="7">
    <source>
        <dbReference type="ARBA" id="ARBA00022989"/>
    </source>
</evidence>
<dbReference type="PROSITE" id="PS00652">
    <property type="entry name" value="TNFR_NGFR_1"/>
    <property type="match status" value="1"/>
</dbReference>
<evidence type="ECO:0000256" key="9">
    <source>
        <dbReference type="ARBA" id="ARBA00023157"/>
    </source>
</evidence>
<organism evidence="19 20">
    <name type="scientific">Xyrichtys novacula</name>
    <name type="common">Pearly razorfish</name>
    <name type="synonym">Hemipteronotus novacula</name>
    <dbReference type="NCBI Taxonomy" id="13765"/>
    <lineage>
        <taxon>Eukaryota</taxon>
        <taxon>Metazoa</taxon>
        <taxon>Chordata</taxon>
        <taxon>Craniata</taxon>
        <taxon>Vertebrata</taxon>
        <taxon>Euteleostomi</taxon>
        <taxon>Actinopterygii</taxon>
        <taxon>Neopterygii</taxon>
        <taxon>Teleostei</taxon>
        <taxon>Neoteleostei</taxon>
        <taxon>Acanthomorphata</taxon>
        <taxon>Eupercaria</taxon>
        <taxon>Labriformes</taxon>
        <taxon>Labridae</taxon>
        <taxon>Xyrichtys</taxon>
    </lineage>
</organism>
<dbReference type="GO" id="GO:0051094">
    <property type="term" value="P:positive regulation of developmental process"/>
    <property type="evidence" value="ECO:0007669"/>
    <property type="project" value="UniProtKB-ARBA"/>
</dbReference>
<keyword evidence="5" id="KW-0677">Repeat</keyword>
<dbReference type="Pfam" id="PF00020">
    <property type="entry name" value="TNFR_c6"/>
    <property type="match status" value="1"/>
</dbReference>
<dbReference type="GO" id="GO:0004888">
    <property type="term" value="F:transmembrane signaling receptor activity"/>
    <property type="evidence" value="ECO:0007669"/>
    <property type="project" value="InterPro"/>
</dbReference>
<dbReference type="GO" id="GO:0002720">
    <property type="term" value="P:positive regulation of cytokine production involved in immune response"/>
    <property type="evidence" value="ECO:0007669"/>
    <property type="project" value="TreeGrafter"/>
</dbReference>
<feature type="domain" description="TNFR-Cys" evidence="18">
    <location>
        <begin position="61"/>
        <end position="103"/>
    </location>
</feature>
<gene>
    <name evidence="19" type="ORF">XNOV1_A036410</name>
</gene>
<dbReference type="GO" id="GO:0006955">
    <property type="term" value="P:immune response"/>
    <property type="evidence" value="ECO:0007669"/>
    <property type="project" value="InterPro"/>
</dbReference>
<dbReference type="PRINTS" id="PR01680">
    <property type="entry name" value="TNFACTORR6"/>
</dbReference>
<evidence type="ECO:0000256" key="15">
    <source>
        <dbReference type="PROSITE-ProRule" id="PRU00206"/>
    </source>
</evidence>
<dbReference type="Gene3D" id="2.10.50.10">
    <property type="entry name" value="Tumor Necrosis Factor Receptor, subunit A, domain 2"/>
    <property type="match status" value="3"/>
</dbReference>
<evidence type="ECO:0000256" key="1">
    <source>
        <dbReference type="ARBA" id="ARBA00004479"/>
    </source>
</evidence>
<evidence type="ECO:0000313" key="19">
    <source>
        <dbReference type="EMBL" id="CAJ1055146.1"/>
    </source>
</evidence>
<proteinExistence type="predicted"/>
<protein>
    <recommendedName>
        <fullName evidence="2">Tumor necrosis factor receptor superfamily member 5</fullName>
    </recommendedName>
    <alternativeName>
        <fullName evidence="12">B-cell surface antigen CD40</fullName>
    </alternativeName>
    <alternativeName>
        <fullName evidence="13">CD40L receptor</fullName>
    </alternativeName>
</protein>
<dbReference type="Proteomes" id="UP001178508">
    <property type="component" value="Chromosome 4"/>
</dbReference>
<comment type="caution">
    <text evidence="15">Lacks conserved residue(s) required for the propagation of feature annotation.</text>
</comment>
<evidence type="ECO:0000256" key="8">
    <source>
        <dbReference type="ARBA" id="ARBA00023136"/>
    </source>
</evidence>
<keyword evidence="6" id="KW-0391">Immunity</keyword>
<dbReference type="GO" id="GO:0045935">
    <property type="term" value="P:positive regulation of nucleobase-containing compound metabolic process"/>
    <property type="evidence" value="ECO:0007669"/>
    <property type="project" value="UniProtKB-ARBA"/>
</dbReference>
<dbReference type="AlphaFoldDB" id="A0AAV1F1N0"/>
<feature type="chain" id="PRO_5043897748" description="Tumor necrosis factor receptor superfamily member 5" evidence="17">
    <location>
        <begin position="26"/>
        <end position="252"/>
    </location>
</feature>
<keyword evidence="20" id="KW-1185">Reference proteome</keyword>
<keyword evidence="11" id="KW-0325">Glycoprotein</keyword>
<dbReference type="InterPro" id="IPR001368">
    <property type="entry name" value="TNFR/NGFR_Cys_rich_reg"/>
</dbReference>
<accession>A0AAV1F1N0</accession>
<dbReference type="GO" id="GO:0006874">
    <property type="term" value="P:intracellular calcium ion homeostasis"/>
    <property type="evidence" value="ECO:0007669"/>
    <property type="project" value="UniProtKB-ARBA"/>
</dbReference>
<evidence type="ECO:0000313" key="20">
    <source>
        <dbReference type="Proteomes" id="UP001178508"/>
    </source>
</evidence>
<evidence type="ECO:0000256" key="17">
    <source>
        <dbReference type="SAM" id="SignalP"/>
    </source>
</evidence>
<keyword evidence="4 17" id="KW-0732">Signal</keyword>
<dbReference type="GO" id="GO:0050830">
    <property type="term" value="P:defense response to Gram-positive bacterium"/>
    <property type="evidence" value="ECO:0007669"/>
    <property type="project" value="TreeGrafter"/>
</dbReference>